<evidence type="ECO:0000259" key="10">
    <source>
        <dbReference type="Pfam" id="PF00724"/>
    </source>
</evidence>
<evidence type="ECO:0000256" key="1">
    <source>
        <dbReference type="ARBA" id="ARBA00001917"/>
    </source>
</evidence>
<dbReference type="InterPro" id="IPR001155">
    <property type="entry name" value="OxRdtase_FMN_N"/>
</dbReference>
<dbReference type="PANTHER" id="PTHR42917">
    <property type="entry name" value="2,4-DIENOYL-COA REDUCTASE"/>
    <property type="match status" value="1"/>
</dbReference>
<proteinExistence type="inferred from homology"/>
<dbReference type="Gene3D" id="3.50.50.60">
    <property type="entry name" value="FAD/NAD(P)-binding domain"/>
    <property type="match status" value="1"/>
</dbReference>
<keyword evidence="6" id="KW-0479">Metal-binding</keyword>
<evidence type="ECO:0000259" key="11">
    <source>
        <dbReference type="Pfam" id="PF07992"/>
    </source>
</evidence>
<comment type="similarity">
    <text evidence="3">In the N-terminal section; belongs to the NADH:flavin oxidoreductase/NADH oxidase family.</text>
</comment>
<evidence type="ECO:0000256" key="8">
    <source>
        <dbReference type="ARBA" id="ARBA00023004"/>
    </source>
</evidence>
<feature type="domain" description="FAD/NAD(P)-binding" evidence="11">
    <location>
        <begin position="364"/>
        <end position="472"/>
    </location>
</feature>
<reference evidence="13" key="1">
    <citation type="journal article" date="2019" name="Int. J. Syst. Evol. Microbiol.">
        <title>The Global Catalogue of Microorganisms (GCM) 10K type strain sequencing project: providing services to taxonomists for standard genome sequencing and annotation.</title>
        <authorList>
            <consortium name="The Broad Institute Genomics Platform"/>
            <consortium name="The Broad Institute Genome Sequencing Center for Infectious Disease"/>
            <person name="Wu L."/>
            <person name="Ma J."/>
        </authorList>
    </citation>
    <scope>NUCLEOTIDE SEQUENCE [LARGE SCALE GENOMIC DNA]</scope>
    <source>
        <strain evidence="13">JCM 18303</strain>
    </source>
</reference>
<keyword evidence="9" id="KW-0411">Iron-sulfur</keyword>
<dbReference type="SUPFAM" id="SSF51395">
    <property type="entry name" value="FMN-linked oxidoreductases"/>
    <property type="match status" value="1"/>
</dbReference>
<evidence type="ECO:0000313" key="13">
    <source>
        <dbReference type="Proteomes" id="UP001428817"/>
    </source>
</evidence>
<dbReference type="Pfam" id="PF00724">
    <property type="entry name" value="Oxidored_FMN"/>
    <property type="match status" value="1"/>
</dbReference>
<evidence type="ECO:0000256" key="5">
    <source>
        <dbReference type="ARBA" id="ARBA00022643"/>
    </source>
</evidence>
<dbReference type="PANTHER" id="PTHR42917:SF2">
    <property type="entry name" value="2,4-DIENOYL-COA REDUCTASE [(2E)-ENOYL-COA-PRODUCING]"/>
    <property type="match status" value="1"/>
</dbReference>
<dbReference type="Gene3D" id="3.20.20.70">
    <property type="entry name" value="Aldolase class I"/>
    <property type="match status" value="1"/>
</dbReference>
<keyword evidence="4" id="KW-0285">Flavoprotein</keyword>
<dbReference type="Pfam" id="PF07992">
    <property type="entry name" value="Pyr_redox_2"/>
    <property type="match status" value="1"/>
</dbReference>
<protein>
    <submittedName>
        <fullName evidence="12">FAD-dependent oxidoreductase</fullName>
    </submittedName>
</protein>
<evidence type="ECO:0000256" key="4">
    <source>
        <dbReference type="ARBA" id="ARBA00022630"/>
    </source>
</evidence>
<evidence type="ECO:0000256" key="2">
    <source>
        <dbReference type="ARBA" id="ARBA00001966"/>
    </source>
</evidence>
<keyword evidence="8" id="KW-0408">Iron</keyword>
<evidence type="ECO:0000256" key="7">
    <source>
        <dbReference type="ARBA" id="ARBA00023002"/>
    </source>
</evidence>
<dbReference type="InterPro" id="IPR036188">
    <property type="entry name" value="FAD/NAD-bd_sf"/>
</dbReference>
<dbReference type="InterPro" id="IPR051793">
    <property type="entry name" value="NADH:flavin_oxidoreductase"/>
</dbReference>
<keyword evidence="5" id="KW-0288">FMN</keyword>
<comment type="cofactor">
    <cofactor evidence="2">
        <name>[4Fe-4S] cluster</name>
        <dbReference type="ChEBI" id="CHEBI:49883"/>
    </cofactor>
</comment>
<comment type="cofactor">
    <cofactor evidence="1">
        <name>FMN</name>
        <dbReference type="ChEBI" id="CHEBI:58210"/>
    </cofactor>
</comment>
<evidence type="ECO:0000256" key="6">
    <source>
        <dbReference type="ARBA" id="ARBA00022723"/>
    </source>
</evidence>
<dbReference type="InterPro" id="IPR013785">
    <property type="entry name" value="Aldolase_TIM"/>
</dbReference>
<dbReference type="InterPro" id="IPR023753">
    <property type="entry name" value="FAD/NAD-binding_dom"/>
</dbReference>
<dbReference type="SUPFAM" id="SSF51971">
    <property type="entry name" value="Nucleotide-binding domain"/>
    <property type="match status" value="1"/>
</dbReference>
<evidence type="ECO:0000256" key="9">
    <source>
        <dbReference type="ARBA" id="ARBA00023014"/>
    </source>
</evidence>
<accession>A0ABP9Q6U2</accession>
<sequence>MYEHVLSPFRIGRVELRNRVVRTSQGTGLAAGQQVSDELVEFLVARAKGGVALAFADIGQIHWSSPGMIDLSSDRCLPGLRRLTEASHAHGMHLFQQVWHGGPTQLAWDSSAPWAASHVPDPGLGMLPVPMTQAMIDELTGCFVAASVRAMEGGIDGIELHAGHGYLFSSFLSPATNLRTDRYGGSAENRSRFLFEVLRKIRAAVGPDYPVGVRVSPDGPADQTTTEDLVELTGRLERSGLIDFLDVSLGSHYGRDLLMGGGHEPPGYQLPSSEKITRQTALPTIVAGRFHTLEQADRVVASGAADLVSMVRATLAEPELVVKSADGRTGEVRPCIACLQSCAGGLNTRARAMCAVNPAAGRELTHGDALIPVAPRSLRVVVVGGGPAGMEAARAAAIAGHRVTLLEAADQLGGQLRLAPRPELHALADFYAGELARRGVDVRLGVHASAEDVARPRPDAVLVATGTTPRRDGFQTLRPALPLPGLAEVRAHTGWDVLRGTAELGPTVLLLDEIGHYESVDVARRLVDEGHRVLQVSRFALVAANLEMRWEMVGAPLLARLMRGDFTFFPRSVLRGLEAPGRAEIAPHEAPWRAHTVDFDDLVLMSGGVPDRVLVDSLKGVAPVLRVIGDANSPRRLEVAFVEGRQSVDALTPEWSPPLARYGWSGSAT</sequence>
<comment type="caution">
    <text evidence="12">The sequence shown here is derived from an EMBL/GenBank/DDBJ whole genome shotgun (WGS) entry which is preliminary data.</text>
</comment>
<gene>
    <name evidence="12" type="ORF">GCM10023321_32580</name>
</gene>
<feature type="domain" description="NADH:flavin oxidoreductase/NADH oxidase N-terminal" evidence="10">
    <location>
        <begin position="7"/>
        <end position="329"/>
    </location>
</feature>
<dbReference type="Proteomes" id="UP001428817">
    <property type="component" value="Unassembled WGS sequence"/>
</dbReference>
<keyword evidence="13" id="KW-1185">Reference proteome</keyword>
<evidence type="ECO:0000256" key="3">
    <source>
        <dbReference type="ARBA" id="ARBA00011048"/>
    </source>
</evidence>
<dbReference type="Gene3D" id="3.40.50.720">
    <property type="entry name" value="NAD(P)-binding Rossmann-like Domain"/>
    <property type="match status" value="1"/>
</dbReference>
<dbReference type="RefSeq" id="WP_185059688.1">
    <property type="nucleotide sequence ID" value="NZ_BAABJP010000015.1"/>
</dbReference>
<evidence type="ECO:0000313" key="12">
    <source>
        <dbReference type="EMBL" id="GAA5156588.1"/>
    </source>
</evidence>
<name>A0ABP9Q6U2_9PSEU</name>
<keyword evidence="7" id="KW-0560">Oxidoreductase</keyword>
<organism evidence="12 13">
    <name type="scientific">Pseudonocardia eucalypti</name>
    <dbReference type="NCBI Taxonomy" id="648755"/>
    <lineage>
        <taxon>Bacteria</taxon>
        <taxon>Bacillati</taxon>
        <taxon>Actinomycetota</taxon>
        <taxon>Actinomycetes</taxon>
        <taxon>Pseudonocardiales</taxon>
        <taxon>Pseudonocardiaceae</taxon>
        <taxon>Pseudonocardia</taxon>
    </lineage>
</organism>
<dbReference type="EMBL" id="BAABJP010000015">
    <property type="protein sequence ID" value="GAA5156588.1"/>
    <property type="molecule type" value="Genomic_DNA"/>
</dbReference>